<sequence>MTDKSEKKDEKAPEQQEVKEAKKENKGQKKEIDELKARLEEEKENSAKMLDMAKRLQADFENYRKRTERESEEYRKYATKDLVSELINVADDLERALASVKEEDALSTGVRAVRGNLMKILEAQGLKEIPTEGKFDPNMHEALMVSEGDEDDMVAEVYQKGYMMNGKVLRYAKVRVTKKKQDAPAEEESAE</sequence>
<dbReference type="InterPro" id="IPR009012">
    <property type="entry name" value="GrpE_head"/>
</dbReference>
<gene>
    <name evidence="3" type="primary">grpE</name>
    <name evidence="7" type="ORF">BKD89_07775</name>
</gene>
<evidence type="ECO:0000256" key="4">
    <source>
        <dbReference type="RuleBase" id="RU000639"/>
    </source>
</evidence>
<name>A0A3G3IIM4_9ARCH</name>
<dbReference type="Gene3D" id="2.30.22.10">
    <property type="entry name" value="Head domain of nucleotide exchange factor GrpE"/>
    <property type="match status" value="1"/>
</dbReference>
<comment type="function">
    <text evidence="3 4">Participates actively in the response to hyperosmotic and heat shock by preventing the aggregation of stress-denatured proteins, in association with DnaK and GrpE. It is the nucleotide exchange factor for DnaK and may function as a thermosensor. Unfolded proteins bind initially to DnaJ; upon interaction with the DnaJ-bound protein, DnaK hydrolyzes its bound ATP, resulting in the formation of a stable complex. GrpE releases ADP from DnaK; ATP binding to DnaK triggers the release of the substrate protein, thus completing the reaction cycle. Several rounds of ATP-dependent interactions between DnaJ, DnaK and GrpE are required for fully efficient folding.</text>
</comment>
<comment type="similarity">
    <text evidence="1 3 5">Belongs to the GrpE family.</text>
</comment>
<evidence type="ECO:0000256" key="2">
    <source>
        <dbReference type="ARBA" id="ARBA00023186"/>
    </source>
</evidence>
<dbReference type="Gene3D" id="3.90.20.20">
    <property type="match status" value="1"/>
</dbReference>
<dbReference type="PANTHER" id="PTHR21237">
    <property type="entry name" value="GRPE PROTEIN"/>
    <property type="match status" value="1"/>
</dbReference>
<dbReference type="AlphaFoldDB" id="A0A3G3IIM4"/>
<comment type="subcellular location">
    <subcellularLocation>
        <location evidence="3">Cytoplasm</location>
    </subcellularLocation>
</comment>
<keyword evidence="2 3" id="KW-0143">Chaperone</keyword>
<dbReference type="SUPFAM" id="SSF58014">
    <property type="entry name" value="Coiled-coil domain of nucleotide exchange factor GrpE"/>
    <property type="match status" value="1"/>
</dbReference>
<evidence type="ECO:0000256" key="3">
    <source>
        <dbReference type="HAMAP-Rule" id="MF_01151"/>
    </source>
</evidence>
<reference evidence="7 8" key="1">
    <citation type="submission" date="2016-10" db="EMBL/GenBank/DDBJ databases">
        <title>Complete genome of the TMA-utilizing, human hosted archaeon Methanomethylophilus alvus Gen. nov, sp. nov., strain Mx-05, derived from a pure culture.</title>
        <authorList>
            <person name="Brugere J.-F."/>
            <person name="Ben Hania W."/>
            <person name="Chaudhary P.P."/>
            <person name="Gaci N."/>
            <person name="Borrel G."/>
            <person name="Cao Van Tuat L."/>
            <person name="Fardeau M.-L."/>
            <person name="Harris H.M.B."/>
            <person name="O'Toole P.W."/>
            <person name="Ollivier B."/>
        </authorList>
    </citation>
    <scope>NUCLEOTIDE SEQUENCE [LARGE SCALE GENOMIC DNA]</scope>
    <source>
        <strain evidence="7 8">Mx-05</strain>
    </source>
</reference>
<dbReference type="GO" id="GO:0051082">
    <property type="term" value="F:unfolded protein binding"/>
    <property type="evidence" value="ECO:0007669"/>
    <property type="project" value="TreeGrafter"/>
</dbReference>
<dbReference type="EMBL" id="CP017686">
    <property type="protein sequence ID" value="AYQ55685.1"/>
    <property type="molecule type" value="Genomic_DNA"/>
</dbReference>
<dbReference type="HAMAP" id="MF_01151">
    <property type="entry name" value="GrpE"/>
    <property type="match status" value="1"/>
</dbReference>
<dbReference type="GO" id="GO:0006457">
    <property type="term" value="P:protein folding"/>
    <property type="evidence" value="ECO:0007669"/>
    <property type="project" value="InterPro"/>
</dbReference>
<dbReference type="Proteomes" id="UP000273278">
    <property type="component" value="Chromosome"/>
</dbReference>
<dbReference type="InterPro" id="IPR013805">
    <property type="entry name" value="GrpE_CC"/>
</dbReference>
<dbReference type="OMA" id="PHRHQAI"/>
<dbReference type="PROSITE" id="PS01071">
    <property type="entry name" value="GRPE"/>
    <property type="match status" value="1"/>
</dbReference>
<dbReference type="GO" id="GO:0000774">
    <property type="term" value="F:adenyl-nucleotide exchange factor activity"/>
    <property type="evidence" value="ECO:0007669"/>
    <property type="project" value="InterPro"/>
</dbReference>
<evidence type="ECO:0000313" key="7">
    <source>
        <dbReference type="EMBL" id="AYQ55685.1"/>
    </source>
</evidence>
<evidence type="ECO:0000256" key="1">
    <source>
        <dbReference type="ARBA" id="ARBA00009054"/>
    </source>
</evidence>
<dbReference type="SUPFAM" id="SSF51064">
    <property type="entry name" value="Head domain of nucleotide exchange factor GrpE"/>
    <property type="match status" value="1"/>
</dbReference>
<dbReference type="Pfam" id="PF01025">
    <property type="entry name" value="GrpE"/>
    <property type="match status" value="1"/>
</dbReference>
<accession>A0A3G3IIM4</accession>
<dbReference type="InterPro" id="IPR000740">
    <property type="entry name" value="GrpE"/>
</dbReference>
<proteinExistence type="inferred from homology"/>
<comment type="subunit">
    <text evidence="3">Homodimer.</text>
</comment>
<evidence type="ECO:0000256" key="5">
    <source>
        <dbReference type="RuleBase" id="RU004478"/>
    </source>
</evidence>
<dbReference type="PRINTS" id="PR00773">
    <property type="entry name" value="GRPEPROTEIN"/>
</dbReference>
<dbReference type="CDD" id="cd00446">
    <property type="entry name" value="GrpE"/>
    <property type="match status" value="1"/>
</dbReference>
<dbReference type="GO" id="GO:0005737">
    <property type="term" value="C:cytoplasm"/>
    <property type="evidence" value="ECO:0007669"/>
    <property type="project" value="UniProtKB-SubCell"/>
</dbReference>
<organism evidence="7 8">
    <name type="scientific">Methanomethylophilus alvi</name>
    <dbReference type="NCBI Taxonomy" id="1291540"/>
    <lineage>
        <taxon>Archaea</taxon>
        <taxon>Methanobacteriati</taxon>
        <taxon>Thermoplasmatota</taxon>
        <taxon>Thermoplasmata</taxon>
        <taxon>Methanomassiliicoccales</taxon>
        <taxon>Methanomethylophilaceae</taxon>
        <taxon>Methanomethylophilus</taxon>
    </lineage>
</organism>
<dbReference type="RefSeq" id="WP_015505466.1">
    <property type="nucleotide sequence ID" value="NZ_CAYAVP010000040.1"/>
</dbReference>
<dbReference type="GO" id="GO:0042803">
    <property type="term" value="F:protein homodimerization activity"/>
    <property type="evidence" value="ECO:0007669"/>
    <property type="project" value="InterPro"/>
</dbReference>
<dbReference type="GeneID" id="41322352"/>
<evidence type="ECO:0000256" key="6">
    <source>
        <dbReference type="SAM" id="MobiDB-lite"/>
    </source>
</evidence>
<keyword evidence="3 4" id="KW-0346">Stress response</keyword>
<keyword evidence="3" id="KW-0963">Cytoplasm</keyword>
<feature type="region of interest" description="Disordered" evidence="6">
    <location>
        <begin position="1"/>
        <end position="30"/>
    </location>
</feature>
<dbReference type="PANTHER" id="PTHR21237:SF23">
    <property type="entry name" value="GRPE PROTEIN HOMOLOG, MITOCHONDRIAL"/>
    <property type="match status" value="1"/>
</dbReference>
<protein>
    <recommendedName>
        <fullName evidence="3 4">Protein GrpE</fullName>
    </recommendedName>
    <alternativeName>
        <fullName evidence="3">HSP-70 cofactor</fullName>
    </alternativeName>
</protein>
<evidence type="ECO:0000313" key="8">
    <source>
        <dbReference type="Proteomes" id="UP000273278"/>
    </source>
</evidence>
<dbReference type="GO" id="GO:0051087">
    <property type="term" value="F:protein-folding chaperone binding"/>
    <property type="evidence" value="ECO:0007669"/>
    <property type="project" value="InterPro"/>
</dbReference>